<proteinExistence type="predicted"/>
<dbReference type="AlphaFoldDB" id="A0A087TJH1"/>
<gene>
    <name evidence="2" type="ORF">X975_10917</name>
</gene>
<dbReference type="EMBL" id="KK115496">
    <property type="protein sequence ID" value="KFM65260.1"/>
    <property type="molecule type" value="Genomic_DNA"/>
</dbReference>
<reference evidence="2 3" key="1">
    <citation type="submission" date="2013-11" db="EMBL/GenBank/DDBJ databases">
        <title>Genome sequencing of Stegodyphus mimosarum.</title>
        <authorList>
            <person name="Bechsgaard J."/>
        </authorList>
    </citation>
    <scope>NUCLEOTIDE SEQUENCE [LARGE SCALE GENOMIC DNA]</scope>
</reference>
<evidence type="ECO:0000313" key="2">
    <source>
        <dbReference type="EMBL" id="KFM65260.1"/>
    </source>
</evidence>
<accession>A0A087TJH1</accession>
<evidence type="ECO:0000256" key="1">
    <source>
        <dbReference type="SAM" id="SignalP"/>
    </source>
</evidence>
<protein>
    <submittedName>
        <fullName evidence="2">Uncharacterized protein</fullName>
    </submittedName>
</protein>
<feature type="chain" id="PRO_5001829780" evidence="1">
    <location>
        <begin position="20"/>
        <end position="69"/>
    </location>
</feature>
<sequence length="69" mass="8274">MKKLFAVIFAVLLVTAVYGKEEEKKEEKKPVETVVWPGMYTLQWHHTLPLKTVPLIHPVQYHPLYTWWR</sequence>
<feature type="signal peptide" evidence="1">
    <location>
        <begin position="1"/>
        <end position="19"/>
    </location>
</feature>
<dbReference type="OrthoDB" id="10430095at2759"/>
<name>A0A087TJH1_STEMI</name>
<organism evidence="2 3">
    <name type="scientific">Stegodyphus mimosarum</name>
    <name type="common">African social velvet spider</name>
    <dbReference type="NCBI Taxonomy" id="407821"/>
    <lineage>
        <taxon>Eukaryota</taxon>
        <taxon>Metazoa</taxon>
        <taxon>Ecdysozoa</taxon>
        <taxon>Arthropoda</taxon>
        <taxon>Chelicerata</taxon>
        <taxon>Arachnida</taxon>
        <taxon>Araneae</taxon>
        <taxon>Araneomorphae</taxon>
        <taxon>Entelegynae</taxon>
        <taxon>Eresoidea</taxon>
        <taxon>Eresidae</taxon>
        <taxon>Stegodyphus</taxon>
    </lineage>
</organism>
<keyword evidence="1" id="KW-0732">Signal</keyword>
<feature type="non-terminal residue" evidence="2">
    <location>
        <position position="69"/>
    </location>
</feature>
<keyword evidence="3" id="KW-1185">Reference proteome</keyword>
<evidence type="ECO:0000313" key="3">
    <source>
        <dbReference type="Proteomes" id="UP000054359"/>
    </source>
</evidence>
<dbReference type="Proteomes" id="UP000054359">
    <property type="component" value="Unassembled WGS sequence"/>
</dbReference>